<sequence>EPSGGGGQCRRRPANTCEHANLRQHEWPWSRDEVSCAPVMVRTRNRSMHESMPPSTSHGPAPWISTMGAMVGVVASGSCRPNLRPGRRQSDLVGAMRAPCCMVPCVAAACHTGK</sequence>
<organism evidence="1 2">
    <name type="scientific">Triticum urartu</name>
    <name type="common">Red wild einkorn</name>
    <name type="synonym">Crithodium urartu</name>
    <dbReference type="NCBI Taxonomy" id="4572"/>
    <lineage>
        <taxon>Eukaryota</taxon>
        <taxon>Viridiplantae</taxon>
        <taxon>Streptophyta</taxon>
        <taxon>Embryophyta</taxon>
        <taxon>Tracheophyta</taxon>
        <taxon>Spermatophyta</taxon>
        <taxon>Magnoliopsida</taxon>
        <taxon>Liliopsida</taxon>
        <taxon>Poales</taxon>
        <taxon>Poaceae</taxon>
        <taxon>BOP clade</taxon>
        <taxon>Pooideae</taxon>
        <taxon>Triticodae</taxon>
        <taxon>Triticeae</taxon>
        <taxon>Triticinae</taxon>
        <taxon>Triticum</taxon>
    </lineage>
</organism>
<dbReference type="AlphaFoldDB" id="A0A8R7V4A8"/>
<name>A0A8R7V4A8_TRIUA</name>
<evidence type="ECO:0000313" key="1">
    <source>
        <dbReference type="EnsemblPlants" id="TuG1812G0700002270.01.T01"/>
    </source>
</evidence>
<reference evidence="1" key="3">
    <citation type="submission" date="2022-06" db="UniProtKB">
        <authorList>
            <consortium name="EnsemblPlants"/>
        </authorList>
    </citation>
    <scope>IDENTIFICATION</scope>
</reference>
<keyword evidence="2" id="KW-1185">Reference proteome</keyword>
<accession>A0A8R7V4A8</accession>
<protein>
    <submittedName>
        <fullName evidence="1">Uncharacterized protein</fullName>
    </submittedName>
</protein>
<dbReference type="Gramene" id="TuG1812G0700002270.01.T01">
    <property type="protein sequence ID" value="TuG1812G0700002270.01.T01"/>
    <property type="gene ID" value="TuG1812G0700002270.01"/>
</dbReference>
<dbReference type="Proteomes" id="UP000015106">
    <property type="component" value="Chromosome 7"/>
</dbReference>
<proteinExistence type="predicted"/>
<evidence type="ECO:0000313" key="2">
    <source>
        <dbReference type="Proteomes" id="UP000015106"/>
    </source>
</evidence>
<dbReference type="EnsemblPlants" id="TuG1812G0700002270.01.T01">
    <property type="protein sequence ID" value="TuG1812G0700002270.01.T01"/>
    <property type="gene ID" value="TuG1812G0700002270.01"/>
</dbReference>
<reference evidence="2" key="1">
    <citation type="journal article" date="2013" name="Nature">
        <title>Draft genome of the wheat A-genome progenitor Triticum urartu.</title>
        <authorList>
            <person name="Ling H.Q."/>
            <person name="Zhao S."/>
            <person name="Liu D."/>
            <person name="Wang J."/>
            <person name="Sun H."/>
            <person name="Zhang C."/>
            <person name="Fan H."/>
            <person name="Li D."/>
            <person name="Dong L."/>
            <person name="Tao Y."/>
            <person name="Gao C."/>
            <person name="Wu H."/>
            <person name="Li Y."/>
            <person name="Cui Y."/>
            <person name="Guo X."/>
            <person name="Zheng S."/>
            <person name="Wang B."/>
            <person name="Yu K."/>
            <person name="Liang Q."/>
            <person name="Yang W."/>
            <person name="Lou X."/>
            <person name="Chen J."/>
            <person name="Feng M."/>
            <person name="Jian J."/>
            <person name="Zhang X."/>
            <person name="Luo G."/>
            <person name="Jiang Y."/>
            <person name="Liu J."/>
            <person name="Wang Z."/>
            <person name="Sha Y."/>
            <person name="Zhang B."/>
            <person name="Wu H."/>
            <person name="Tang D."/>
            <person name="Shen Q."/>
            <person name="Xue P."/>
            <person name="Zou S."/>
            <person name="Wang X."/>
            <person name="Liu X."/>
            <person name="Wang F."/>
            <person name="Yang Y."/>
            <person name="An X."/>
            <person name="Dong Z."/>
            <person name="Zhang K."/>
            <person name="Zhang X."/>
            <person name="Luo M.C."/>
            <person name="Dvorak J."/>
            <person name="Tong Y."/>
            <person name="Wang J."/>
            <person name="Yang H."/>
            <person name="Li Z."/>
            <person name="Wang D."/>
            <person name="Zhang A."/>
            <person name="Wang J."/>
        </authorList>
    </citation>
    <scope>NUCLEOTIDE SEQUENCE</scope>
    <source>
        <strain evidence="2">cv. G1812</strain>
    </source>
</reference>
<reference evidence="1" key="2">
    <citation type="submission" date="2018-03" db="EMBL/GenBank/DDBJ databases">
        <title>The Triticum urartu genome reveals the dynamic nature of wheat genome evolution.</title>
        <authorList>
            <person name="Ling H."/>
            <person name="Ma B."/>
            <person name="Shi X."/>
            <person name="Liu H."/>
            <person name="Dong L."/>
            <person name="Sun H."/>
            <person name="Cao Y."/>
            <person name="Gao Q."/>
            <person name="Zheng S."/>
            <person name="Li Y."/>
            <person name="Yu Y."/>
            <person name="Du H."/>
            <person name="Qi M."/>
            <person name="Li Y."/>
            <person name="Yu H."/>
            <person name="Cui Y."/>
            <person name="Wang N."/>
            <person name="Chen C."/>
            <person name="Wu H."/>
            <person name="Zhao Y."/>
            <person name="Zhang J."/>
            <person name="Li Y."/>
            <person name="Zhou W."/>
            <person name="Zhang B."/>
            <person name="Hu W."/>
            <person name="Eijk M."/>
            <person name="Tang J."/>
            <person name="Witsenboer H."/>
            <person name="Zhao S."/>
            <person name="Li Z."/>
            <person name="Zhang A."/>
            <person name="Wang D."/>
            <person name="Liang C."/>
        </authorList>
    </citation>
    <scope>NUCLEOTIDE SEQUENCE [LARGE SCALE GENOMIC DNA]</scope>
    <source>
        <strain evidence="1">cv. G1812</strain>
    </source>
</reference>